<dbReference type="InterPro" id="IPR050090">
    <property type="entry name" value="Tyrosine_recombinase_XerCD"/>
</dbReference>
<dbReference type="InterPro" id="IPR013762">
    <property type="entry name" value="Integrase-like_cat_sf"/>
</dbReference>
<feature type="compositionally biased region" description="Basic and acidic residues" evidence="6">
    <location>
        <begin position="7"/>
        <end position="29"/>
    </location>
</feature>
<dbReference type="PROSITE" id="PS51898">
    <property type="entry name" value="TYR_RECOMBINASE"/>
    <property type="match status" value="1"/>
</dbReference>
<name>A0A559K444_9BACL</name>
<dbReference type="InterPro" id="IPR011010">
    <property type="entry name" value="DNA_brk_join_enz"/>
</dbReference>
<dbReference type="PANTHER" id="PTHR30349:SF41">
    <property type="entry name" value="INTEGRASE_RECOMBINASE PROTEIN MJ0367-RELATED"/>
    <property type="match status" value="1"/>
</dbReference>
<comment type="caution">
    <text evidence="9">The sequence shown here is derived from an EMBL/GenBank/DDBJ whole genome shotgun (WGS) entry which is preliminary data.</text>
</comment>
<evidence type="ECO:0000256" key="2">
    <source>
        <dbReference type="ARBA" id="ARBA00022908"/>
    </source>
</evidence>
<dbReference type="SUPFAM" id="SSF56349">
    <property type="entry name" value="DNA breaking-rejoining enzymes"/>
    <property type="match status" value="1"/>
</dbReference>
<reference evidence="9 10" key="1">
    <citation type="submission" date="2019-07" db="EMBL/GenBank/DDBJ databases">
        <authorList>
            <person name="Kim J."/>
        </authorList>
    </citation>
    <scope>NUCLEOTIDE SEQUENCE [LARGE SCALE GENOMIC DNA]</scope>
    <source>
        <strain evidence="9 10">JC52</strain>
    </source>
</reference>
<evidence type="ECO:0000256" key="1">
    <source>
        <dbReference type="ARBA" id="ARBA00008857"/>
    </source>
</evidence>
<comment type="similarity">
    <text evidence="1">Belongs to the 'phage' integrase family.</text>
</comment>
<evidence type="ECO:0000259" key="7">
    <source>
        <dbReference type="PROSITE" id="PS51898"/>
    </source>
</evidence>
<organism evidence="9 10">
    <name type="scientific">Paenibacillus cremeus</name>
    <dbReference type="NCBI Taxonomy" id="2163881"/>
    <lineage>
        <taxon>Bacteria</taxon>
        <taxon>Bacillati</taxon>
        <taxon>Bacillota</taxon>
        <taxon>Bacilli</taxon>
        <taxon>Bacillales</taxon>
        <taxon>Paenibacillaceae</taxon>
        <taxon>Paenibacillus</taxon>
    </lineage>
</organism>
<keyword evidence="4" id="KW-0233">DNA recombination</keyword>
<dbReference type="OrthoDB" id="9803188at2"/>
<dbReference type="AlphaFoldDB" id="A0A559K444"/>
<accession>A0A559K444</accession>
<evidence type="ECO:0000313" key="9">
    <source>
        <dbReference type="EMBL" id="TVY06908.1"/>
    </source>
</evidence>
<dbReference type="InterPro" id="IPR044068">
    <property type="entry name" value="CB"/>
</dbReference>
<dbReference type="PROSITE" id="PS51900">
    <property type="entry name" value="CB"/>
    <property type="match status" value="1"/>
</dbReference>
<dbReference type="EMBL" id="VNJI01000046">
    <property type="protein sequence ID" value="TVY06908.1"/>
    <property type="molecule type" value="Genomic_DNA"/>
</dbReference>
<evidence type="ECO:0000259" key="8">
    <source>
        <dbReference type="PROSITE" id="PS51900"/>
    </source>
</evidence>
<feature type="domain" description="Tyr recombinase" evidence="7">
    <location>
        <begin position="190"/>
        <end position="397"/>
    </location>
</feature>
<keyword evidence="10" id="KW-1185">Reference proteome</keyword>
<evidence type="ECO:0000256" key="6">
    <source>
        <dbReference type="SAM" id="MobiDB-lite"/>
    </source>
</evidence>
<dbReference type="GO" id="GO:0003677">
    <property type="term" value="F:DNA binding"/>
    <property type="evidence" value="ECO:0007669"/>
    <property type="project" value="UniProtKB-UniRule"/>
</dbReference>
<feature type="region of interest" description="Disordered" evidence="6">
    <location>
        <begin position="1"/>
        <end position="53"/>
    </location>
</feature>
<dbReference type="PANTHER" id="PTHR30349">
    <property type="entry name" value="PHAGE INTEGRASE-RELATED"/>
    <property type="match status" value="1"/>
</dbReference>
<proteinExistence type="inferred from homology"/>
<evidence type="ECO:0000256" key="5">
    <source>
        <dbReference type="PROSITE-ProRule" id="PRU01248"/>
    </source>
</evidence>
<gene>
    <name evidence="9" type="ORF">FPZ49_26700</name>
</gene>
<evidence type="ECO:0000313" key="10">
    <source>
        <dbReference type="Proteomes" id="UP000317036"/>
    </source>
</evidence>
<feature type="domain" description="Core-binding (CB)" evidence="8">
    <location>
        <begin position="88"/>
        <end position="173"/>
    </location>
</feature>
<dbReference type="Proteomes" id="UP000317036">
    <property type="component" value="Unassembled WGS sequence"/>
</dbReference>
<dbReference type="GO" id="GO:0006310">
    <property type="term" value="P:DNA recombination"/>
    <property type="evidence" value="ECO:0007669"/>
    <property type="project" value="UniProtKB-KW"/>
</dbReference>
<dbReference type="InterPro" id="IPR010998">
    <property type="entry name" value="Integrase_recombinase_N"/>
</dbReference>
<dbReference type="Pfam" id="PF00589">
    <property type="entry name" value="Phage_integrase"/>
    <property type="match status" value="1"/>
</dbReference>
<keyword evidence="3 5" id="KW-0238">DNA-binding</keyword>
<dbReference type="Gene3D" id="1.10.150.130">
    <property type="match status" value="1"/>
</dbReference>
<evidence type="ECO:0000256" key="3">
    <source>
        <dbReference type="ARBA" id="ARBA00023125"/>
    </source>
</evidence>
<dbReference type="Gene3D" id="1.10.443.10">
    <property type="entry name" value="Intergrase catalytic core"/>
    <property type="match status" value="1"/>
</dbReference>
<sequence>MRGGRVMNEKQMEQLRRAYSDRPNFDGRHYTGNKKKPGTAIRKSQKQRGIDNLSRKDRRSLLALFHEVDNIFGSINMATSATRDDHVTKSEFKVKGELRYKAMVFSDNGYNTYRKRVRKFIRYCHAQHAVEHLRDIKPHMVGGFIMSLHEQNLAAKTISNYINGIQKLAEGTVKDGIKSHAKLVNDHHNQMRKPYNKEDYRRGKKGGYTPREGQIISKHVHGKISPLHGVMVELLYQSGPRIDELRGIKWRQIDYENKCIWMTDKNQNKNGRPRMLPISDEVAEQLQSIRDSGLLPKNHTEDSAIWGSRMSEDDIRNVIKDGCRWGHVGYGGAHDFRRSCYWYQTNRINKEGWSKERLAEKIMEHVSADHKLNPVEAKKEYARDETGRFIWQRNAQGKAVRKILVPRLDEHGNQVYVLKWTMEELMQLPRQHLVDRYIAEVFGHSRTSSTNPYKG</sequence>
<evidence type="ECO:0000256" key="4">
    <source>
        <dbReference type="ARBA" id="ARBA00023172"/>
    </source>
</evidence>
<dbReference type="InterPro" id="IPR004107">
    <property type="entry name" value="Integrase_SAM-like_N"/>
</dbReference>
<protein>
    <submittedName>
        <fullName evidence="9">Tyrosine-type recombinase/integrase</fullName>
    </submittedName>
</protein>
<dbReference type="InterPro" id="IPR002104">
    <property type="entry name" value="Integrase_catalytic"/>
</dbReference>
<dbReference type="Pfam" id="PF02899">
    <property type="entry name" value="Phage_int_SAM_1"/>
    <property type="match status" value="1"/>
</dbReference>
<dbReference type="GO" id="GO:0015074">
    <property type="term" value="P:DNA integration"/>
    <property type="evidence" value="ECO:0007669"/>
    <property type="project" value="UniProtKB-KW"/>
</dbReference>
<keyword evidence="2" id="KW-0229">DNA integration</keyword>